<gene>
    <name evidence="2" type="primary">marinerT_132</name>
    <name evidence="2" type="ORF">AVEN_188842_1</name>
</gene>
<feature type="signal peptide" evidence="1">
    <location>
        <begin position="1"/>
        <end position="28"/>
    </location>
</feature>
<protein>
    <submittedName>
        <fullName evidence="2">Mariner Mos1 transposase</fullName>
    </submittedName>
</protein>
<dbReference type="InterPro" id="IPR036397">
    <property type="entry name" value="RNaseH_sf"/>
</dbReference>
<sequence>MAKTNIQGTKFMLCIWWDLLGLVYYGLLQPNENTTGERYQQQLMEFSRVFKQKRPDFATRQNSQHDNARPHVTETLEELNWDVLPHPPYSTDIAPSD</sequence>
<dbReference type="OrthoDB" id="8028980at2759"/>
<dbReference type="Proteomes" id="UP000499080">
    <property type="component" value="Unassembled WGS sequence"/>
</dbReference>
<dbReference type="GO" id="GO:0042800">
    <property type="term" value="F:histone H3K4 methyltransferase activity"/>
    <property type="evidence" value="ECO:0007669"/>
    <property type="project" value="TreeGrafter"/>
</dbReference>
<dbReference type="AlphaFoldDB" id="A0A4Y2BSD8"/>
<accession>A0A4Y2BSD8</accession>
<dbReference type="GO" id="GO:0000014">
    <property type="term" value="F:single-stranded DNA endodeoxyribonuclease activity"/>
    <property type="evidence" value="ECO:0007669"/>
    <property type="project" value="TreeGrafter"/>
</dbReference>
<dbReference type="GO" id="GO:0000793">
    <property type="term" value="C:condensed chromosome"/>
    <property type="evidence" value="ECO:0007669"/>
    <property type="project" value="TreeGrafter"/>
</dbReference>
<keyword evidence="1" id="KW-0732">Signal</keyword>
<dbReference type="GO" id="GO:0006303">
    <property type="term" value="P:double-strand break repair via nonhomologous end joining"/>
    <property type="evidence" value="ECO:0007669"/>
    <property type="project" value="TreeGrafter"/>
</dbReference>
<dbReference type="GO" id="GO:0046975">
    <property type="term" value="F:histone H3K36 methyltransferase activity"/>
    <property type="evidence" value="ECO:0007669"/>
    <property type="project" value="TreeGrafter"/>
</dbReference>
<dbReference type="InterPro" id="IPR001888">
    <property type="entry name" value="Transposase_1"/>
</dbReference>
<dbReference type="GO" id="GO:0044547">
    <property type="term" value="F:DNA topoisomerase binding"/>
    <property type="evidence" value="ECO:0007669"/>
    <property type="project" value="TreeGrafter"/>
</dbReference>
<dbReference type="Pfam" id="PF01359">
    <property type="entry name" value="Transposase_1"/>
    <property type="match status" value="1"/>
</dbReference>
<dbReference type="GO" id="GO:0044774">
    <property type="term" value="P:mitotic DNA integrity checkpoint signaling"/>
    <property type="evidence" value="ECO:0007669"/>
    <property type="project" value="TreeGrafter"/>
</dbReference>
<dbReference type="PANTHER" id="PTHR46060:SF2">
    <property type="entry name" value="HISTONE-LYSINE N-METHYLTRANSFERASE SETMAR"/>
    <property type="match status" value="1"/>
</dbReference>
<dbReference type="GO" id="GO:0003697">
    <property type="term" value="F:single-stranded DNA binding"/>
    <property type="evidence" value="ECO:0007669"/>
    <property type="project" value="TreeGrafter"/>
</dbReference>
<dbReference type="GO" id="GO:0015074">
    <property type="term" value="P:DNA integration"/>
    <property type="evidence" value="ECO:0007669"/>
    <property type="project" value="TreeGrafter"/>
</dbReference>
<name>A0A4Y2BSD8_ARAVE</name>
<proteinExistence type="predicted"/>
<reference evidence="2 3" key="1">
    <citation type="journal article" date="2019" name="Sci. Rep.">
        <title>Orb-weaving spider Araneus ventricosus genome elucidates the spidroin gene catalogue.</title>
        <authorList>
            <person name="Kono N."/>
            <person name="Nakamura H."/>
            <person name="Ohtoshi R."/>
            <person name="Moran D.A.P."/>
            <person name="Shinohara A."/>
            <person name="Yoshida Y."/>
            <person name="Fujiwara M."/>
            <person name="Mori M."/>
            <person name="Tomita M."/>
            <person name="Arakawa K."/>
        </authorList>
    </citation>
    <scope>NUCLEOTIDE SEQUENCE [LARGE SCALE GENOMIC DNA]</scope>
</reference>
<dbReference type="EMBL" id="BGPR01000108">
    <property type="protein sequence ID" value="GBL95110.1"/>
    <property type="molecule type" value="Genomic_DNA"/>
</dbReference>
<dbReference type="GO" id="GO:0031297">
    <property type="term" value="P:replication fork processing"/>
    <property type="evidence" value="ECO:0007669"/>
    <property type="project" value="TreeGrafter"/>
</dbReference>
<evidence type="ECO:0000256" key="1">
    <source>
        <dbReference type="SAM" id="SignalP"/>
    </source>
</evidence>
<evidence type="ECO:0000313" key="3">
    <source>
        <dbReference type="Proteomes" id="UP000499080"/>
    </source>
</evidence>
<organism evidence="2 3">
    <name type="scientific">Araneus ventricosus</name>
    <name type="common">Orbweaver spider</name>
    <name type="synonym">Epeira ventricosa</name>
    <dbReference type="NCBI Taxonomy" id="182803"/>
    <lineage>
        <taxon>Eukaryota</taxon>
        <taxon>Metazoa</taxon>
        <taxon>Ecdysozoa</taxon>
        <taxon>Arthropoda</taxon>
        <taxon>Chelicerata</taxon>
        <taxon>Arachnida</taxon>
        <taxon>Araneae</taxon>
        <taxon>Araneomorphae</taxon>
        <taxon>Entelegynae</taxon>
        <taxon>Araneoidea</taxon>
        <taxon>Araneidae</taxon>
        <taxon>Araneus</taxon>
    </lineage>
</organism>
<dbReference type="GO" id="GO:0005634">
    <property type="term" value="C:nucleus"/>
    <property type="evidence" value="ECO:0007669"/>
    <property type="project" value="TreeGrafter"/>
</dbReference>
<dbReference type="GO" id="GO:0000729">
    <property type="term" value="P:DNA double-strand break processing"/>
    <property type="evidence" value="ECO:0007669"/>
    <property type="project" value="TreeGrafter"/>
</dbReference>
<keyword evidence="3" id="KW-1185">Reference proteome</keyword>
<evidence type="ECO:0000313" key="2">
    <source>
        <dbReference type="EMBL" id="GBL95110.1"/>
    </source>
</evidence>
<dbReference type="InterPro" id="IPR052709">
    <property type="entry name" value="Transposase-MT_Hybrid"/>
</dbReference>
<dbReference type="GO" id="GO:0035861">
    <property type="term" value="C:site of double-strand break"/>
    <property type="evidence" value="ECO:0007669"/>
    <property type="project" value="TreeGrafter"/>
</dbReference>
<dbReference type="Gene3D" id="3.30.420.10">
    <property type="entry name" value="Ribonuclease H-like superfamily/Ribonuclease H"/>
    <property type="match status" value="1"/>
</dbReference>
<comment type="caution">
    <text evidence="2">The sequence shown here is derived from an EMBL/GenBank/DDBJ whole genome shotgun (WGS) entry which is preliminary data.</text>
</comment>
<dbReference type="PANTHER" id="PTHR46060">
    <property type="entry name" value="MARINER MOS1 TRANSPOSASE-LIKE PROTEIN"/>
    <property type="match status" value="1"/>
</dbReference>
<dbReference type="GO" id="GO:0003690">
    <property type="term" value="F:double-stranded DNA binding"/>
    <property type="evidence" value="ECO:0007669"/>
    <property type="project" value="TreeGrafter"/>
</dbReference>
<feature type="chain" id="PRO_5021341531" evidence="1">
    <location>
        <begin position="29"/>
        <end position="97"/>
    </location>
</feature>